<protein>
    <submittedName>
        <fullName evidence="2">Uncharacterized protein</fullName>
    </submittedName>
</protein>
<accession>A0A6A6QV86</accession>
<dbReference type="Proteomes" id="UP000799750">
    <property type="component" value="Unassembled WGS sequence"/>
</dbReference>
<feature type="region of interest" description="Disordered" evidence="1">
    <location>
        <begin position="116"/>
        <end position="135"/>
    </location>
</feature>
<reference evidence="2" key="1">
    <citation type="journal article" date="2020" name="Stud. Mycol.">
        <title>101 Dothideomycetes genomes: a test case for predicting lifestyles and emergence of pathogens.</title>
        <authorList>
            <person name="Haridas S."/>
            <person name="Albert R."/>
            <person name="Binder M."/>
            <person name="Bloem J."/>
            <person name="Labutti K."/>
            <person name="Salamov A."/>
            <person name="Andreopoulos B."/>
            <person name="Baker S."/>
            <person name="Barry K."/>
            <person name="Bills G."/>
            <person name="Bluhm B."/>
            <person name="Cannon C."/>
            <person name="Castanera R."/>
            <person name="Culley D."/>
            <person name="Daum C."/>
            <person name="Ezra D."/>
            <person name="Gonzalez J."/>
            <person name="Henrissat B."/>
            <person name="Kuo A."/>
            <person name="Liang C."/>
            <person name="Lipzen A."/>
            <person name="Lutzoni F."/>
            <person name="Magnuson J."/>
            <person name="Mondo S."/>
            <person name="Nolan M."/>
            <person name="Ohm R."/>
            <person name="Pangilinan J."/>
            <person name="Park H.-J."/>
            <person name="Ramirez L."/>
            <person name="Alfaro M."/>
            <person name="Sun H."/>
            <person name="Tritt A."/>
            <person name="Yoshinaga Y."/>
            <person name="Zwiers L.-H."/>
            <person name="Turgeon B."/>
            <person name="Goodwin S."/>
            <person name="Spatafora J."/>
            <person name="Crous P."/>
            <person name="Grigoriev I."/>
        </authorList>
    </citation>
    <scope>NUCLEOTIDE SEQUENCE</scope>
    <source>
        <strain evidence="2">CBS 269.34</strain>
    </source>
</reference>
<evidence type="ECO:0000256" key="1">
    <source>
        <dbReference type="SAM" id="MobiDB-lite"/>
    </source>
</evidence>
<proteinExistence type="predicted"/>
<gene>
    <name evidence="2" type="ORF">BU16DRAFT_365927</name>
</gene>
<sequence>MNHGTGRTARTLYSEAPTRSRAISIHRASGVRAGVHGWQLASPVQVWWWVLVMCRVCGGLAGSVWSSDARAPDTHSQREFFTELGLHQLYPRTHPVPSSPSRRLCSRRHRTQQVARLPSRCRHRLARSSPPQRKP</sequence>
<evidence type="ECO:0000313" key="3">
    <source>
        <dbReference type="Proteomes" id="UP000799750"/>
    </source>
</evidence>
<keyword evidence="3" id="KW-1185">Reference proteome</keyword>
<name>A0A6A6QV86_9PEZI</name>
<organism evidence="2 3">
    <name type="scientific">Lophium mytilinum</name>
    <dbReference type="NCBI Taxonomy" id="390894"/>
    <lineage>
        <taxon>Eukaryota</taxon>
        <taxon>Fungi</taxon>
        <taxon>Dikarya</taxon>
        <taxon>Ascomycota</taxon>
        <taxon>Pezizomycotina</taxon>
        <taxon>Dothideomycetes</taxon>
        <taxon>Pleosporomycetidae</taxon>
        <taxon>Mytilinidiales</taxon>
        <taxon>Mytilinidiaceae</taxon>
        <taxon>Lophium</taxon>
    </lineage>
</organism>
<dbReference type="AlphaFoldDB" id="A0A6A6QV86"/>
<evidence type="ECO:0000313" key="2">
    <source>
        <dbReference type="EMBL" id="KAF2496062.1"/>
    </source>
</evidence>
<dbReference type="EMBL" id="MU004188">
    <property type="protein sequence ID" value="KAF2496062.1"/>
    <property type="molecule type" value="Genomic_DNA"/>
</dbReference>